<dbReference type="Gene3D" id="1.20.58.100">
    <property type="entry name" value="Fumarate reductase/succinate dehydrogenase flavoprotein-like, C-terminal domain"/>
    <property type="match status" value="1"/>
</dbReference>
<dbReference type="SUPFAM" id="SSF51905">
    <property type="entry name" value="FAD/NAD(P)-binding domain"/>
    <property type="match status" value="1"/>
</dbReference>
<dbReference type="GO" id="GO:0009061">
    <property type="term" value="P:anaerobic respiration"/>
    <property type="evidence" value="ECO:0007669"/>
    <property type="project" value="TreeGrafter"/>
</dbReference>
<dbReference type="InterPro" id="IPR015939">
    <property type="entry name" value="Fum_Rdtase/Succ_DH_flav-like_C"/>
</dbReference>
<dbReference type="OrthoDB" id="9805351at2"/>
<comment type="cofactor">
    <cofactor evidence="1">
        <name>FAD</name>
        <dbReference type="ChEBI" id="CHEBI:57692"/>
    </cofactor>
</comment>
<dbReference type="SUPFAM" id="SSF56425">
    <property type="entry name" value="Succinate dehydrogenase/fumarate reductase flavoprotein, catalytic domain"/>
    <property type="match status" value="1"/>
</dbReference>
<dbReference type="AlphaFoldDB" id="A0A0N9I0F6"/>
<dbReference type="FunFam" id="3.50.50.60:FF:000009">
    <property type="entry name" value="Succinate dehydrogenase flavoprotein subunit"/>
    <property type="match status" value="1"/>
</dbReference>
<dbReference type="STRING" id="860235.AOZ06_45650"/>
<dbReference type="PANTHER" id="PTHR11632">
    <property type="entry name" value="SUCCINATE DEHYDROGENASE 2 FLAVOPROTEIN SUBUNIT"/>
    <property type="match status" value="1"/>
</dbReference>
<evidence type="ECO:0000256" key="9">
    <source>
        <dbReference type="ARBA" id="ARBA00022982"/>
    </source>
</evidence>
<evidence type="ECO:0000259" key="14">
    <source>
        <dbReference type="Pfam" id="PF00890"/>
    </source>
</evidence>
<dbReference type="Pfam" id="PF02910">
    <property type="entry name" value="Succ_DH_flav_C"/>
    <property type="match status" value="1"/>
</dbReference>
<evidence type="ECO:0000256" key="10">
    <source>
        <dbReference type="ARBA" id="ARBA00023002"/>
    </source>
</evidence>
<evidence type="ECO:0000256" key="4">
    <source>
        <dbReference type="ARBA" id="ARBA00012792"/>
    </source>
</evidence>
<keyword evidence="6" id="KW-1003">Cell membrane</keyword>
<dbReference type="KEGG" id="kphy:AOZ06_45650"/>
<dbReference type="Proteomes" id="UP000063699">
    <property type="component" value="Chromosome"/>
</dbReference>
<dbReference type="EC" id="1.3.5.1" evidence="4"/>
<dbReference type="PANTHER" id="PTHR11632:SF53">
    <property type="entry name" value="SUCCINATE DEHYDROGENASE FLAVOPROTEIN SUBUNIT"/>
    <property type="match status" value="1"/>
</dbReference>
<dbReference type="InterPro" id="IPR011280">
    <property type="entry name" value="Succ_DH/Fum_Rdt_flav_su"/>
</dbReference>
<dbReference type="GO" id="GO:0050660">
    <property type="term" value="F:flavin adenine dinucleotide binding"/>
    <property type="evidence" value="ECO:0007669"/>
    <property type="project" value="TreeGrafter"/>
</dbReference>
<proteinExistence type="inferred from homology"/>
<keyword evidence="11" id="KW-0472">Membrane</keyword>
<dbReference type="InterPro" id="IPR027477">
    <property type="entry name" value="Succ_DH/fumarate_Rdtase_cat_sf"/>
</dbReference>
<organism evidence="16 17">
    <name type="scientific">Kibdelosporangium phytohabitans</name>
    <dbReference type="NCBI Taxonomy" id="860235"/>
    <lineage>
        <taxon>Bacteria</taxon>
        <taxon>Bacillati</taxon>
        <taxon>Actinomycetota</taxon>
        <taxon>Actinomycetes</taxon>
        <taxon>Pseudonocardiales</taxon>
        <taxon>Pseudonocardiaceae</taxon>
        <taxon>Kibdelosporangium</taxon>
    </lineage>
</organism>
<evidence type="ECO:0000313" key="16">
    <source>
        <dbReference type="EMBL" id="ALG13182.1"/>
    </source>
</evidence>
<dbReference type="SUPFAM" id="SSF46977">
    <property type="entry name" value="Succinate dehydrogenase/fumarate reductase flavoprotein C-terminal domain"/>
    <property type="match status" value="1"/>
</dbReference>
<feature type="domain" description="FAD-dependent oxidoreductase 2 FAD-binding" evidence="14">
    <location>
        <begin position="42"/>
        <end position="447"/>
    </location>
</feature>
<reference evidence="16 17" key="1">
    <citation type="submission" date="2015-07" db="EMBL/GenBank/DDBJ databases">
        <title>Genome sequencing of Kibdelosporangium phytohabitans.</title>
        <authorList>
            <person name="Qin S."/>
            <person name="Xing K."/>
        </authorList>
    </citation>
    <scope>NUCLEOTIDE SEQUENCE [LARGE SCALE GENOMIC DNA]</scope>
    <source>
        <strain evidence="16 17">KLBMP1111</strain>
    </source>
</reference>
<dbReference type="PRINTS" id="PR00368">
    <property type="entry name" value="FADPNR"/>
</dbReference>
<dbReference type="InterPro" id="IPR037099">
    <property type="entry name" value="Fum_R/Succ_DH_flav-like_C_sf"/>
</dbReference>
<evidence type="ECO:0000256" key="5">
    <source>
        <dbReference type="ARBA" id="ARBA00022448"/>
    </source>
</evidence>
<evidence type="ECO:0000313" key="17">
    <source>
        <dbReference type="Proteomes" id="UP000063699"/>
    </source>
</evidence>
<name>A0A0N9I0F6_9PSEU</name>
<dbReference type="Gene3D" id="3.50.50.60">
    <property type="entry name" value="FAD/NAD(P)-binding domain"/>
    <property type="match status" value="1"/>
</dbReference>
<evidence type="ECO:0000256" key="7">
    <source>
        <dbReference type="ARBA" id="ARBA00022630"/>
    </source>
</evidence>
<feature type="domain" description="Fumarate reductase/succinate dehydrogenase flavoprotein-like C-terminal" evidence="15">
    <location>
        <begin position="506"/>
        <end position="638"/>
    </location>
</feature>
<feature type="active site" description="Proton acceptor" evidence="13">
    <location>
        <position position="336"/>
    </location>
</feature>
<keyword evidence="8" id="KW-0274">FAD</keyword>
<dbReference type="RefSeq" id="WP_054295071.1">
    <property type="nucleotide sequence ID" value="NZ_CP012752.1"/>
</dbReference>
<comment type="similarity">
    <text evidence="3">Belongs to the FAD-dependent oxidoreductase 2 family. FRD/SDH subfamily.</text>
</comment>
<evidence type="ECO:0000256" key="2">
    <source>
        <dbReference type="ARBA" id="ARBA00004413"/>
    </source>
</evidence>
<evidence type="ECO:0000256" key="1">
    <source>
        <dbReference type="ARBA" id="ARBA00001974"/>
    </source>
</evidence>
<dbReference type="GO" id="GO:0033765">
    <property type="term" value="F:steroid dehydrogenase activity, acting on the CH-CH group of donors"/>
    <property type="evidence" value="ECO:0007669"/>
    <property type="project" value="UniProtKB-ARBA"/>
</dbReference>
<dbReference type="GO" id="GO:0008177">
    <property type="term" value="F:succinate dehydrogenase (quinone) activity"/>
    <property type="evidence" value="ECO:0007669"/>
    <property type="project" value="UniProtKB-EC"/>
</dbReference>
<evidence type="ECO:0000259" key="15">
    <source>
        <dbReference type="Pfam" id="PF02910"/>
    </source>
</evidence>
<keyword evidence="7" id="KW-0285">Flavoprotein</keyword>
<dbReference type="EMBL" id="CP012752">
    <property type="protein sequence ID" value="ALG13182.1"/>
    <property type="molecule type" value="Genomic_DNA"/>
</dbReference>
<dbReference type="NCBIfam" id="TIGR01811">
    <property type="entry name" value="sdhA_Bsu"/>
    <property type="match status" value="1"/>
</dbReference>
<keyword evidence="9" id="KW-0249">Electron transport</keyword>
<dbReference type="InterPro" id="IPR030664">
    <property type="entry name" value="SdhA/FrdA/AprA"/>
</dbReference>
<keyword evidence="10 16" id="KW-0560">Oxidoreductase</keyword>
<comment type="catalytic activity">
    <reaction evidence="12">
        <text>a quinone + succinate = fumarate + a quinol</text>
        <dbReference type="Rhea" id="RHEA:40523"/>
        <dbReference type="ChEBI" id="CHEBI:24646"/>
        <dbReference type="ChEBI" id="CHEBI:29806"/>
        <dbReference type="ChEBI" id="CHEBI:30031"/>
        <dbReference type="ChEBI" id="CHEBI:132124"/>
        <dbReference type="EC" id="1.3.5.1"/>
    </reaction>
</comment>
<keyword evidence="17" id="KW-1185">Reference proteome</keyword>
<accession>A0A0N9I0F6</accession>
<evidence type="ECO:0000256" key="8">
    <source>
        <dbReference type="ARBA" id="ARBA00022827"/>
    </source>
</evidence>
<dbReference type="GO" id="GO:0005886">
    <property type="term" value="C:plasma membrane"/>
    <property type="evidence" value="ECO:0007669"/>
    <property type="project" value="UniProtKB-SubCell"/>
</dbReference>
<dbReference type="FunFam" id="3.90.700.10:FF:000006">
    <property type="entry name" value="Succinate dehydrogenase flavoprotein subunit"/>
    <property type="match status" value="1"/>
</dbReference>
<evidence type="ECO:0000256" key="12">
    <source>
        <dbReference type="ARBA" id="ARBA00049220"/>
    </source>
</evidence>
<gene>
    <name evidence="16" type="primary">sdhA</name>
    <name evidence="16" type="ORF">AOZ06_45650</name>
</gene>
<dbReference type="FunFam" id="1.20.58.100:FF:000003">
    <property type="entry name" value="Succinate dehydrogenase flavoprotein subunit"/>
    <property type="match status" value="1"/>
</dbReference>
<dbReference type="NCBIfam" id="NF005749">
    <property type="entry name" value="PRK07573.1"/>
    <property type="match status" value="1"/>
</dbReference>
<comment type="subcellular location">
    <subcellularLocation>
        <location evidence="2">Cell membrane</location>
        <topology evidence="2">Peripheral membrane protein</topology>
        <orientation evidence="2">Cytoplasmic side</orientation>
    </subcellularLocation>
</comment>
<dbReference type="InterPro" id="IPR036188">
    <property type="entry name" value="FAD/NAD-bd_sf"/>
</dbReference>
<keyword evidence="5" id="KW-0813">Transport</keyword>
<sequence>MYTEGAPIVDGKMPDGPLDKRWEKRRFSARLVNPANKRKMTVIVVGTGLAGGSAAATLAELGYNVLSFCYQDSPRRAHSIAAQGGINAAKNYRNDGDSVFRLFYDTIKGGDFRARESNVHRLAEVSVEIIDQCVAQGVPFAREYGGLLDTRSFGGAQVSRTFYARGQTGQQLLLGAYQALARQINAGRVKMHPRTEMLDLIVDDGRARGIVARDLVTGDIDTYTADAVVLATGGYGNTFYLSTNAKGSNATAIWRAHKRGALFANPCYTQIHPTCIPVSGAHQSKLTLMSESLRNDGRVWVPKAPKDNRAPHMIPEDERDYYLERMYPSFGNLVPRDIASRAAKNICDTGHGVGPGGLGVYLDFSDAVERLGRDAVEAKYGNLFEMYAQITGEDPYKVPMRIYPAVHYTMGGLWVDYDLQSTIPGLFVIGEANFSDHGANRLGASALMQGLADGYFILPNTIGDYLADGPFPQVSPEAITSVEQEVVDRVVRILAVDGDRSPDDIHRELGQLMWDYCGMERSEEGLRKALEAIPALRKEFWQRVRVLGTGDGLNQSLEKAGRVADFIDLAELMVIDALHRTESCGGHFRAESQTEDGEALRDDENFSYVAAWEYGPQQPVLHREDLRFENVTPSQRSYK</sequence>
<dbReference type="GO" id="GO:0009055">
    <property type="term" value="F:electron transfer activity"/>
    <property type="evidence" value="ECO:0007669"/>
    <property type="project" value="TreeGrafter"/>
</dbReference>
<dbReference type="InterPro" id="IPR003953">
    <property type="entry name" value="FAD-dep_OxRdtase_2_FAD-bd"/>
</dbReference>
<protein>
    <recommendedName>
        <fullName evidence="4">succinate dehydrogenase</fullName>
        <ecNumber evidence="4">1.3.5.1</ecNumber>
    </recommendedName>
</protein>
<evidence type="ECO:0000256" key="13">
    <source>
        <dbReference type="PIRSR" id="PIRSR630664-50"/>
    </source>
</evidence>
<evidence type="ECO:0000256" key="6">
    <source>
        <dbReference type="ARBA" id="ARBA00022475"/>
    </source>
</evidence>
<evidence type="ECO:0000256" key="3">
    <source>
        <dbReference type="ARBA" id="ARBA00008040"/>
    </source>
</evidence>
<evidence type="ECO:0000256" key="11">
    <source>
        <dbReference type="ARBA" id="ARBA00023136"/>
    </source>
</evidence>
<dbReference type="Gene3D" id="3.90.700.10">
    <property type="entry name" value="Succinate dehydrogenase/fumarate reductase flavoprotein, catalytic domain"/>
    <property type="match status" value="1"/>
</dbReference>
<dbReference type="Pfam" id="PF00890">
    <property type="entry name" value="FAD_binding_2"/>
    <property type="match status" value="1"/>
</dbReference>